<dbReference type="STRING" id="376427.SAMN04487954_105190"/>
<dbReference type="InterPro" id="IPR013328">
    <property type="entry name" value="6PGD_dom2"/>
</dbReference>
<evidence type="ECO:0000256" key="2">
    <source>
        <dbReference type="ARBA" id="ARBA00023027"/>
    </source>
</evidence>
<dbReference type="Gene3D" id="1.10.1040.10">
    <property type="entry name" value="N-(1-d-carboxylethyl)-l-norvaline Dehydrogenase, domain 2"/>
    <property type="match status" value="1"/>
</dbReference>
<accession>A0A1G8UHQ5</accession>
<dbReference type="Pfam" id="PF01232">
    <property type="entry name" value="Mannitol_dh"/>
    <property type="match status" value="1"/>
</dbReference>
<dbReference type="PANTHER" id="PTHR43362:SF1">
    <property type="entry name" value="MANNITOL DEHYDROGENASE 2-RELATED"/>
    <property type="match status" value="1"/>
</dbReference>
<dbReference type="GO" id="GO:0016616">
    <property type="term" value="F:oxidoreductase activity, acting on the CH-OH group of donors, NAD or NADP as acceptor"/>
    <property type="evidence" value="ECO:0007669"/>
    <property type="project" value="TreeGrafter"/>
</dbReference>
<comment type="similarity">
    <text evidence="3">Belongs to the mannitol dehydrogenase family. UxuB subfamily.</text>
</comment>
<dbReference type="EMBL" id="FNES01000005">
    <property type="protein sequence ID" value="SDJ53363.1"/>
    <property type="molecule type" value="Genomic_DNA"/>
</dbReference>
<keyword evidence="7" id="KW-1185">Reference proteome</keyword>
<dbReference type="OrthoDB" id="271711at2"/>
<dbReference type="GO" id="GO:0019594">
    <property type="term" value="P:mannitol metabolic process"/>
    <property type="evidence" value="ECO:0007669"/>
    <property type="project" value="InterPro"/>
</dbReference>
<feature type="domain" description="Mannitol dehydrogenase C-terminal" evidence="5">
    <location>
        <begin position="288"/>
        <end position="476"/>
    </location>
</feature>
<dbReference type="InterPro" id="IPR013131">
    <property type="entry name" value="Mannitol_DH_N"/>
</dbReference>
<dbReference type="InterPro" id="IPR008927">
    <property type="entry name" value="6-PGluconate_DH-like_C_sf"/>
</dbReference>
<dbReference type="Proteomes" id="UP000198525">
    <property type="component" value="Unassembled WGS sequence"/>
</dbReference>
<dbReference type="SUPFAM" id="SSF51735">
    <property type="entry name" value="NAD(P)-binding Rossmann-fold domains"/>
    <property type="match status" value="1"/>
</dbReference>
<dbReference type="FunFam" id="3.40.50.720:FF:000129">
    <property type="entry name" value="D-mannonate oxidoreductase"/>
    <property type="match status" value="1"/>
</dbReference>
<dbReference type="InterPro" id="IPR013118">
    <property type="entry name" value="Mannitol_DH_C"/>
</dbReference>
<proteinExistence type="inferred from homology"/>
<feature type="domain" description="Mannitol dehydrogenase N-terminal" evidence="4">
    <location>
        <begin position="29"/>
        <end position="279"/>
    </location>
</feature>
<dbReference type="Pfam" id="PF08125">
    <property type="entry name" value="Mannitol_dh_C"/>
    <property type="match status" value="1"/>
</dbReference>
<evidence type="ECO:0000313" key="7">
    <source>
        <dbReference type="Proteomes" id="UP000198525"/>
    </source>
</evidence>
<evidence type="ECO:0000256" key="1">
    <source>
        <dbReference type="ARBA" id="ARBA00023002"/>
    </source>
</evidence>
<keyword evidence="1" id="KW-0560">Oxidoreductase</keyword>
<evidence type="ECO:0000313" key="6">
    <source>
        <dbReference type="EMBL" id="SDJ53363.1"/>
    </source>
</evidence>
<dbReference type="AlphaFoldDB" id="A0A1G8UHQ5"/>
<protein>
    <submittedName>
        <fullName evidence="6">Mannitol 2-dehydrogenase</fullName>
    </submittedName>
</protein>
<dbReference type="InterPro" id="IPR050988">
    <property type="entry name" value="Mannitol_DH/Oxidoreductase"/>
</dbReference>
<dbReference type="PRINTS" id="PR00084">
    <property type="entry name" value="MTLDHDRGNASE"/>
</dbReference>
<dbReference type="Gene3D" id="3.40.50.720">
    <property type="entry name" value="NAD(P)-binding Rossmann-like Domain"/>
    <property type="match status" value="1"/>
</dbReference>
<dbReference type="RefSeq" id="WP_089685088.1">
    <property type="nucleotide sequence ID" value="NZ_FNES01000005.1"/>
</dbReference>
<evidence type="ECO:0000259" key="4">
    <source>
        <dbReference type="Pfam" id="PF01232"/>
    </source>
</evidence>
<dbReference type="SUPFAM" id="SSF48179">
    <property type="entry name" value="6-phosphogluconate dehydrogenase C-terminal domain-like"/>
    <property type="match status" value="1"/>
</dbReference>
<dbReference type="InterPro" id="IPR000669">
    <property type="entry name" value="Mannitol_DH"/>
</dbReference>
<organism evidence="6 7">
    <name type="scientific">Billgrantia gudaonensis</name>
    <dbReference type="NCBI Taxonomy" id="376427"/>
    <lineage>
        <taxon>Bacteria</taxon>
        <taxon>Pseudomonadati</taxon>
        <taxon>Pseudomonadota</taxon>
        <taxon>Gammaproteobacteria</taxon>
        <taxon>Oceanospirillales</taxon>
        <taxon>Halomonadaceae</taxon>
        <taxon>Billgrantia</taxon>
    </lineage>
</organism>
<dbReference type="PANTHER" id="PTHR43362">
    <property type="entry name" value="MANNITOL DEHYDROGENASE DSF1-RELATED"/>
    <property type="match status" value="1"/>
</dbReference>
<sequence>MTRLNNANLGRLPPEVATPDYDRDAVTPGVFHFGVGGFHRAHQAMYLDALMNRGEALDWGIVGVGVMPGDRRMREALAAQDHLYTLVIKHPDGRREPRVIGSLVDYLFAPDDPAAVVERLADPAIRIVSLTVTEGGYNFHPVSGEFDLANPDIRHDLDHPEAPKTSFGLIVEGLAKRRQRGIPPFTVMSCDNIQGNGEVAKETFTAYARARDPALADWIDASVAFPNAMVDRITPVTAESDIAELSERFAVEDAWPVVCEPFTQWVLEDRFVAGRPPLEAVGVQLVDDVVPYELMKLRLLNASHQALAYFGYLAGYRYAHEVCRDPLFVDFLLDYMRCEGSPTLAPVPGIDLEEYRLTLIERFANPEVKDSLARLCAESSDRIPKWLLPVIREQLARGGEIRRSAAVVASWARYAEGEDERGEPIAVVDRLKEELMAIAAENRTRPTAFIENRELFGDLGEDPRFREAYLSALNALHEGGSRATLESLMTTRGEA</sequence>
<reference evidence="6 7" key="1">
    <citation type="submission" date="2016-10" db="EMBL/GenBank/DDBJ databases">
        <authorList>
            <person name="de Groot N.N."/>
        </authorList>
    </citation>
    <scope>NUCLEOTIDE SEQUENCE [LARGE SCALE GENOMIC DNA]</scope>
    <source>
        <strain evidence="6 7">CGMCC 1.6133</strain>
    </source>
</reference>
<dbReference type="InterPro" id="IPR036291">
    <property type="entry name" value="NAD(P)-bd_dom_sf"/>
</dbReference>
<evidence type="ECO:0000256" key="3">
    <source>
        <dbReference type="ARBA" id="ARBA00061451"/>
    </source>
</evidence>
<keyword evidence="2" id="KW-0520">NAD</keyword>
<dbReference type="PROSITE" id="PS00974">
    <property type="entry name" value="MANNITOL_DHGENASE"/>
    <property type="match status" value="1"/>
</dbReference>
<evidence type="ECO:0000259" key="5">
    <source>
        <dbReference type="Pfam" id="PF08125"/>
    </source>
</evidence>
<name>A0A1G8UHQ5_9GAMM</name>
<dbReference type="InterPro" id="IPR023027">
    <property type="entry name" value="Mannitol_DH_CS"/>
</dbReference>
<gene>
    <name evidence="6" type="ORF">SAMN04487954_105190</name>
</gene>